<organism evidence="10 11">
    <name type="scientific">Malassezia psittaci</name>
    <dbReference type="NCBI Taxonomy" id="1821823"/>
    <lineage>
        <taxon>Eukaryota</taxon>
        <taxon>Fungi</taxon>
        <taxon>Dikarya</taxon>
        <taxon>Basidiomycota</taxon>
        <taxon>Ustilaginomycotina</taxon>
        <taxon>Malasseziomycetes</taxon>
        <taxon>Malasseziales</taxon>
        <taxon>Malasseziaceae</taxon>
        <taxon>Malassezia</taxon>
    </lineage>
</organism>
<evidence type="ECO:0000256" key="4">
    <source>
        <dbReference type="ARBA" id="ARBA00022737"/>
    </source>
</evidence>
<dbReference type="Proteomes" id="UP001214628">
    <property type="component" value="Chromosome 7"/>
</dbReference>
<reference evidence="10" key="1">
    <citation type="submission" date="2023-02" db="EMBL/GenBank/DDBJ databases">
        <title>Mating type loci evolution in Malassezia.</title>
        <authorList>
            <person name="Coelho M.A."/>
        </authorList>
    </citation>
    <scope>NUCLEOTIDE SEQUENCE</scope>
    <source>
        <strain evidence="10">CBS 14136</strain>
    </source>
</reference>
<keyword evidence="11" id="KW-1185">Reference proteome</keyword>
<feature type="region of interest" description="Disordered" evidence="9">
    <location>
        <begin position="441"/>
        <end position="478"/>
    </location>
</feature>
<dbReference type="SMART" id="SM00320">
    <property type="entry name" value="WD40"/>
    <property type="match status" value="5"/>
</dbReference>
<dbReference type="GO" id="GO:2000001">
    <property type="term" value="P:regulation of DNA damage checkpoint"/>
    <property type="evidence" value="ECO:0007669"/>
    <property type="project" value="TreeGrafter"/>
</dbReference>
<feature type="compositionally biased region" description="Basic and acidic residues" evidence="9">
    <location>
        <begin position="447"/>
        <end position="461"/>
    </location>
</feature>
<dbReference type="GO" id="GO:0003677">
    <property type="term" value="F:DNA binding"/>
    <property type="evidence" value="ECO:0007669"/>
    <property type="project" value="UniProtKB-UniRule"/>
</dbReference>
<dbReference type="InterPro" id="IPR019775">
    <property type="entry name" value="WD40_repeat_CS"/>
</dbReference>
<evidence type="ECO:0000256" key="5">
    <source>
        <dbReference type="ARBA" id="ARBA00022763"/>
    </source>
</evidence>
<evidence type="ECO:0000313" key="11">
    <source>
        <dbReference type="Proteomes" id="UP001214628"/>
    </source>
</evidence>
<accession>A0AAF0JMI5</accession>
<dbReference type="InterPro" id="IPR036322">
    <property type="entry name" value="WD40_repeat_dom_sf"/>
</dbReference>
<dbReference type="SUPFAM" id="SSF50978">
    <property type="entry name" value="WD40 repeat-like"/>
    <property type="match status" value="1"/>
</dbReference>
<dbReference type="PANTHER" id="PTHR14773">
    <property type="entry name" value="WD REPEAT-CONTAINING PROTEIN 76"/>
    <property type="match status" value="1"/>
</dbReference>
<evidence type="ECO:0000256" key="7">
    <source>
        <dbReference type="PROSITE-ProRule" id="PRU00221"/>
    </source>
</evidence>
<evidence type="ECO:0000313" key="10">
    <source>
        <dbReference type="EMBL" id="WFD45151.1"/>
    </source>
</evidence>
<feature type="region of interest" description="Disordered" evidence="9">
    <location>
        <begin position="24"/>
        <end position="118"/>
    </location>
</feature>
<dbReference type="AlphaFoldDB" id="A0AAF0JMI5"/>
<dbReference type="Pfam" id="PF00400">
    <property type="entry name" value="WD40"/>
    <property type="match status" value="2"/>
</dbReference>
<keyword evidence="5 8" id="KW-0227">DNA damage</keyword>
<dbReference type="InterPro" id="IPR015943">
    <property type="entry name" value="WD40/YVTN_repeat-like_dom_sf"/>
</dbReference>
<keyword evidence="6 8" id="KW-0238">DNA-binding</keyword>
<protein>
    <recommendedName>
        <fullName evidence="2 8">DNA damage-binding protein CMR1</fullName>
    </recommendedName>
</protein>
<evidence type="ECO:0000256" key="1">
    <source>
        <dbReference type="ARBA" id="ARBA00005434"/>
    </source>
</evidence>
<evidence type="ECO:0000256" key="8">
    <source>
        <dbReference type="RuleBase" id="RU365004"/>
    </source>
</evidence>
<dbReference type="PROSITE" id="PS00678">
    <property type="entry name" value="WD_REPEATS_1"/>
    <property type="match status" value="1"/>
</dbReference>
<feature type="repeat" description="WD" evidence="7">
    <location>
        <begin position="410"/>
        <end position="443"/>
    </location>
</feature>
<name>A0AAF0JMI5_9BASI</name>
<dbReference type="GO" id="GO:0005634">
    <property type="term" value="C:nucleus"/>
    <property type="evidence" value="ECO:0007669"/>
    <property type="project" value="TreeGrafter"/>
</dbReference>
<keyword evidence="3 7" id="KW-0853">WD repeat</keyword>
<sequence>MPIEEQRLANIAENERLLKELGIASGGSSVLGTLPQKRSSSDAARKSRKRVQAPAKPTRVQPQRSSARLQGAKPEDTGAESFATQAAAEREREQVQRQARHEELDLKQLTGDSLDEESMKRLRSTLDLDDAKVKQEEDMQPPTELASMLQSLQLQSQNRVAQKRIASMVYHPALEKDLVFTGDMSGVVGAWDATAANPSEKDDEQDEDNEYDLPEGSSFTLQVHARSPVGCLRIDPQNHDRIYSSSYDASIRVFSLSSCVSTEVWAGSPDIQFSEFDIFAPTTQASVATSTPEPQLDERSLWIADNRGGLMHLDIRAKQPKARRWRVSDKKVCFCLLSQIGAMSLNSTAPHCIATASNDRTMRLFDVRMLKTIPESDETSNRPSSEEVDEMHALYQQAELGSIEKKMACTSIDFSPDGHHLAGVCYDDTLSVWDLEPSSLSRQPKSIAKETKDKRSSASHHDHTHKKNTHKAYDTTESQVDNLLDSPTTIRHNNQTGKWVTLFRACWHRNAQLEPHFSIGSMTRHVEIFGASGKLLASLYDPDKITAIPAVIAMHPISAGRIATGNGSGRCALWAPPSVTH</sequence>
<evidence type="ECO:0000256" key="6">
    <source>
        <dbReference type="ARBA" id="ARBA00023125"/>
    </source>
</evidence>
<proteinExistence type="inferred from homology"/>
<evidence type="ECO:0000256" key="2">
    <source>
        <dbReference type="ARBA" id="ARBA00021132"/>
    </source>
</evidence>
<dbReference type="PROSITE" id="PS50082">
    <property type="entry name" value="WD_REPEATS_2"/>
    <property type="match status" value="1"/>
</dbReference>
<dbReference type="GO" id="GO:0006974">
    <property type="term" value="P:DNA damage response"/>
    <property type="evidence" value="ECO:0007669"/>
    <property type="project" value="UniProtKB-KW"/>
</dbReference>
<evidence type="ECO:0000256" key="3">
    <source>
        <dbReference type="ARBA" id="ARBA00022574"/>
    </source>
</evidence>
<dbReference type="Gene3D" id="2.130.10.10">
    <property type="entry name" value="YVTN repeat-like/Quinoprotein amine dehydrogenase"/>
    <property type="match status" value="2"/>
</dbReference>
<keyword evidence="4" id="KW-0677">Repeat</keyword>
<dbReference type="PANTHER" id="PTHR14773:SF0">
    <property type="entry name" value="WD REPEAT-CONTAINING PROTEIN 76"/>
    <property type="match status" value="1"/>
</dbReference>
<feature type="compositionally biased region" description="Basic and acidic residues" evidence="9">
    <location>
        <begin position="88"/>
        <end position="106"/>
    </location>
</feature>
<comment type="function">
    <text evidence="8">DNA-binding protein that binds to both single- and double-stranded DNA. Binds preferentially to UV-damaged DNA. May be involved in DNA-metabolic processes.</text>
</comment>
<evidence type="ECO:0000256" key="9">
    <source>
        <dbReference type="SAM" id="MobiDB-lite"/>
    </source>
</evidence>
<dbReference type="InterPro" id="IPR050853">
    <property type="entry name" value="WD_repeat_DNA-damage-binding"/>
</dbReference>
<gene>
    <name evidence="10" type="ORF">MPSI1_003828</name>
</gene>
<dbReference type="InterPro" id="IPR001680">
    <property type="entry name" value="WD40_rpt"/>
</dbReference>
<comment type="similarity">
    <text evidence="1 8">Belongs to the WD repeat DDB2/WDR76 family.</text>
</comment>
<dbReference type="EMBL" id="CP118381">
    <property type="protein sequence ID" value="WFD45151.1"/>
    <property type="molecule type" value="Genomic_DNA"/>
</dbReference>